<evidence type="ECO:0000256" key="1">
    <source>
        <dbReference type="SAM" id="MobiDB-lite"/>
    </source>
</evidence>
<feature type="region of interest" description="Disordered" evidence="1">
    <location>
        <begin position="285"/>
        <end position="309"/>
    </location>
</feature>
<accession>A0A9W7ACI7</accession>
<dbReference type="Proteomes" id="UP001162640">
    <property type="component" value="Unassembled WGS sequence"/>
</dbReference>
<organism evidence="2 3">
    <name type="scientific">Triparma laevis f. inornata</name>
    <dbReference type="NCBI Taxonomy" id="1714386"/>
    <lineage>
        <taxon>Eukaryota</taxon>
        <taxon>Sar</taxon>
        <taxon>Stramenopiles</taxon>
        <taxon>Ochrophyta</taxon>
        <taxon>Bolidophyceae</taxon>
        <taxon>Parmales</taxon>
        <taxon>Triparmaceae</taxon>
        <taxon>Triparma</taxon>
    </lineage>
</organism>
<reference evidence="3" key="1">
    <citation type="journal article" date="2023" name="Commun. Biol.">
        <title>Genome analysis of Parmales, the sister group of diatoms, reveals the evolutionary specialization of diatoms from phago-mixotrophs to photoautotrophs.</title>
        <authorList>
            <person name="Ban H."/>
            <person name="Sato S."/>
            <person name="Yoshikawa S."/>
            <person name="Yamada K."/>
            <person name="Nakamura Y."/>
            <person name="Ichinomiya M."/>
            <person name="Sato N."/>
            <person name="Blanc-Mathieu R."/>
            <person name="Endo H."/>
            <person name="Kuwata A."/>
            <person name="Ogata H."/>
        </authorList>
    </citation>
    <scope>NUCLEOTIDE SEQUENCE [LARGE SCALE GENOMIC DNA]</scope>
</reference>
<dbReference type="AlphaFoldDB" id="A0A9W7ACI7"/>
<comment type="caution">
    <text evidence="2">The sequence shown here is derived from an EMBL/GenBank/DDBJ whole genome shotgun (WGS) entry which is preliminary data.</text>
</comment>
<evidence type="ECO:0000313" key="3">
    <source>
        <dbReference type="Proteomes" id="UP001162640"/>
    </source>
</evidence>
<sequence length="380" mass="42873">MQNQQDQNSPPPAYNPSAYASLNPGHVPSRNWQFTDYEDKPIAYIGLSSSGFCSNGKEGKDVGSSAAVSLNVLKDILRNGNRNYREQCLHGGGLGGGKKGKQPWEVSAAKNYEVGKVGKKTTVSSVPYHSSERVNVAPRENVSGDELFAAKMKLKHCKTFDMWRQENEGKGNGMKDIDRAESIKKRKKAQERKLLAEAKFDEWMKTRGMRKMELIGKMEEEPMEVKESRVYDKEYKPWRKFMKSEAEESEDRIKKSELERLELEEKEGREKLSHGIFLEWLSEKESSRKEDVKERKKGEKEEKERKRTSREAKWMKKAVVNCHGGEIAKEMTSLGVRVDGRGGGGGGGGKAWKPGKLYCEEGDVGVSVSNINLTKIVNKT</sequence>
<gene>
    <name evidence="2" type="ORF">TL16_g04300</name>
</gene>
<evidence type="ECO:0000313" key="2">
    <source>
        <dbReference type="EMBL" id="GMH65859.1"/>
    </source>
</evidence>
<dbReference type="EMBL" id="BLQM01000117">
    <property type="protein sequence ID" value="GMH65859.1"/>
    <property type="molecule type" value="Genomic_DNA"/>
</dbReference>
<name>A0A9W7ACI7_9STRA</name>
<proteinExistence type="predicted"/>
<feature type="region of interest" description="Disordered" evidence="1">
    <location>
        <begin position="1"/>
        <end position="22"/>
    </location>
</feature>
<protein>
    <submittedName>
        <fullName evidence="2">Uncharacterized protein</fullName>
    </submittedName>
</protein>